<feature type="region of interest" description="Disordered" evidence="1">
    <location>
        <begin position="484"/>
        <end position="522"/>
    </location>
</feature>
<name>A0A1E3H9M1_9TREE</name>
<dbReference type="EMBL" id="AWGJ01000014">
    <property type="protein sequence ID" value="ODN73038.1"/>
    <property type="molecule type" value="Genomic_DNA"/>
</dbReference>
<evidence type="ECO:0000313" key="3">
    <source>
        <dbReference type="Proteomes" id="UP000094065"/>
    </source>
</evidence>
<feature type="compositionally biased region" description="Polar residues" evidence="1">
    <location>
        <begin position="510"/>
        <end position="521"/>
    </location>
</feature>
<evidence type="ECO:0000256" key="1">
    <source>
        <dbReference type="SAM" id="MobiDB-lite"/>
    </source>
</evidence>
<dbReference type="OrthoDB" id="2576405at2759"/>
<dbReference type="Proteomes" id="UP000094065">
    <property type="component" value="Unassembled WGS sequence"/>
</dbReference>
<evidence type="ECO:0000313" key="2">
    <source>
        <dbReference type="EMBL" id="ODN73038.1"/>
    </source>
</evidence>
<comment type="caution">
    <text evidence="2">The sequence shown here is derived from an EMBL/GenBank/DDBJ whole genome shotgun (WGS) entry which is preliminary data.</text>
</comment>
<sequence>MPPRRARRGRPQTTTTAAPDAGPSDAGPRDARPIASSAAPPNPLLNLQQSLVPSPDTHSGPIDPSGASLAADPADIVSIADSGTATELGHPANRDQPYPLNLVPFDIANPLQHEESLVIRPYDDIVCCYKLREYWVKQYEAGRIEEGVEYEDQFVFPYLRSFYHELEAIQGLKACRGECLEIFPTVFTTSVRLDLDIWFRPGDTVRNTLDGNGVEVKEARKRKGEEEQSASIVTSTIFETHSPDVGLVGYHLEHIAEKTSRAPPGEELSTKRSSGAQISTGRSERVFTIYSINHIKWSPMVENVRDEAEKRHLDDINLRYARLDALFQTLYYLHKAYRVAGCRLAIAWANEFFTRMVNVTGKCGPQRILVEASPKSMSMSSTRLPNCAAEGLSLDDLITLVHDDDWESPNALIRDHDNWHYNEEAKYRLDATILMTLAIATRATTFGDVVASGGSKRGREVNHDKYHESCLPSKRSRYATQGVEDGSFVGPVNDSENILRTPSRPASLPSVASSAMSPNKTDATDSVIDEALLELEFPSEDWSHGDYAGALEKTGTKVVLVGPQEMDVLLARAAGQGWAEALKTQ</sequence>
<reference evidence="2 3" key="1">
    <citation type="submission" date="2016-06" db="EMBL/GenBank/DDBJ databases">
        <title>Evolution of pathogenesis and genome organization in the Tremellales.</title>
        <authorList>
            <person name="Cuomo C."/>
            <person name="Litvintseva A."/>
            <person name="Heitman J."/>
            <person name="Chen Y."/>
            <person name="Sun S."/>
            <person name="Springer D."/>
            <person name="Dromer F."/>
            <person name="Young S."/>
            <person name="Zeng Q."/>
            <person name="Chapman S."/>
            <person name="Gujja S."/>
            <person name="Saif S."/>
            <person name="Birren B."/>
        </authorList>
    </citation>
    <scope>NUCLEOTIDE SEQUENCE [LARGE SCALE GENOMIC DNA]</scope>
    <source>
        <strain evidence="2 3">CBS 6039</strain>
    </source>
</reference>
<dbReference type="GeneID" id="30159742"/>
<protein>
    <submittedName>
        <fullName evidence="2">Uncharacterized protein</fullName>
    </submittedName>
</protein>
<feature type="compositionally biased region" description="Basic residues" evidence="1">
    <location>
        <begin position="1"/>
        <end position="10"/>
    </location>
</feature>
<dbReference type="AlphaFoldDB" id="A0A1E3H9M1"/>
<feature type="region of interest" description="Disordered" evidence="1">
    <location>
        <begin position="1"/>
        <end position="69"/>
    </location>
</feature>
<gene>
    <name evidence="2" type="ORF">L202_08433</name>
</gene>
<dbReference type="RefSeq" id="XP_018988979.1">
    <property type="nucleotide sequence ID" value="XM_019143315.1"/>
</dbReference>
<accession>A0A1E3H9M1</accession>
<feature type="compositionally biased region" description="Low complexity" evidence="1">
    <location>
        <begin position="11"/>
        <end position="26"/>
    </location>
</feature>
<feature type="compositionally biased region" description="Low complexity" evidence="1">
    <location>
        <begin position="33"/>
        <end position="55"/>
    </location>
</feature>
<organism evidence="2 3">
    <name type="scientific">Cryptococcus amylolentus CBS 6039</name>
    <dbReference type="NCBI Taxonomy" id="1295533"/>
    <lineage>
        <taxon>Eukaryota</taxon>
        <taxon>Fungi</taxon>
        <taxon>Dikarya</taxon>
        <taxon>Basidiomycota</taxon>
        <taxon>Agaricomycotina</taxon>
        <taxon>Tremellomycetes</taxon>
        <taxon>Tremellales</taxon>
        <taxon>Cryptococcaceae</taxon>
        <taxon>Cryptococcus</taxon>
    </lineage>
</organism>
<keyword evidence="3" id="KW-1185">Reference proteome</keyword>
<dbReference type="STRING" id="1295533.A0A1E3H9M1"/>
<proteinExistence type="predicted"/>